<reference evidence="1" key="1">
    <citation type="submission" date="2016-09" db="EMBL/GenBank/DDBJ databases">
        <authorList>
            <person name="Liu Y."/>
            <person name="Bai C."/>
            <person name="Tong Y."/>
            <person name="Mi Z."/>
            <person name="An X."/>
            <person name="Huang Y."/>
            <person name="Li P."/>
            <person name="Yuan X."/>
            <person name="Niu W."/>
            <person name="Liu H."/>
        </authorList>
    </citation>
    <scope>NUCLEOTIDE SEQUENCE</scope>
</reference>
<sequence>MKQLDSGIWVFDSGYRGECPKEETDQIGYGTWMQHRFPDVLWFHVPNETGTSSRVQFVMKRQKMGVKAGIGDNVIMTPGVKHSCGMIEAKRRDKSKSRVSKEQSTVLTEMCRLGHYAAIAYGLDELKKATLFYFGLPFDVD</sequence>
<accession>A0A1B1W293</accession>
<dbReference type="EMBL" id="KX523699">
    <property type="protein sequence ID" value="ANW46777.1"/>
    <property type="molecule type" value="Genomic_DNA"/>
</dbReference>
<organism evidence="1 2">
    <name type="scientific">Salmonella phage IME207</name>
    <dbReference type="NCBI Taxonomy" id="1873985"/>
    <lineage>
        <taxon>Viruses</taxon>
        <taxon>Duplodnaviria</taxon>
        <taxon>Heunggongvirae</taxon>
        <taxon>Uroviricota</taxon>
        <taxon>Caudoviricetes</taxon>
        <taxon>Shuimuvirus</taxon>
        <taxon>Shuimuvirus IME207</taxon>
    </lineage>
</organism>
<keyword evidence="2" id="KW-1185">Reference proteome</keyword>
<dbReference type="InterPro" id="IPR011856">
    <property type="entry name" value="tRNA_endonuc-like_dom_sf"/>
</dbReference>
<dbReference type="OrthoDB" id="14225at10239"/>
<dbReference type="GO" id="GO:0003676">
    <property type="term" value="F:nucleic acid binding"/>
    <property type="evidence" value="ECO:0007669"/>
    <property type="project" value="InterPro"/>
</dbReference>
<evidence type="ECO:0008006" key="3">
    <source>
        <dbReference type="Google" id="ProtNLM"/>
    </source>
</evidence>
<protein>
    <recommendedName>
        <fullName evidence="3">VRR-NUC domain-containing protein</fullName>
    </recommendedName>
</protein>
<dbReference type="GeneID" id="30308675"/>
<dbReference type="Gene3D" id="3.40.1350.10">
    <property type="match status" value="1"/>
</dbReference>
<name>A0A1B1W293_9CAUD</name>
<dbReference type="RefSeq" id="YP_009322789.1">
    <property type="nucleotide sequence ID" value="NC_031924.1"/>
</dbReference>
<evidence type="ECO:0000313" key="2">
    <source>
        <dbReference type="Proteomes" id="UP000202982"/>
    </source>
</evidence>
<evidence type="ECO:0000313" key="1">
    <source>
        <dbReference type="EMBL" id="ANW46777.1"/>
    </source>
</evidence>
<dbReference type="Proteomes" id="UP000202982">
    <property type="component" value="Segment"/>
</dbReference>
<dbReference type="KEGG" id="vg:30308675"/>
<proteinExistence type="predicted"/>